<dbReference type="InterPro" id="IPR003416">
    <property type="entry name" value="MgtC/SapB/SrpB/YhiD_fam"/>
</dbReference>
<dbReference type="AlphaFoldDB" id="A0A127PCG5"/>
<dbReference type="Pfam" id="PF02308">
    <property type="entry name" value="MgtC"/>
    <property type="match status" value="1"/>
</dbReference>
<protein>
    <recommendedName>
        <fullName evidence="7">Protein MgtC</fullName>
    </recommendedName>
</protein>
<dbReference type="GO" id="GO:0005886">
    <property type="term" value="C:plasma membrane"/>
    <property type="evidence" value="ECO:0007669"/>
    <property type="project" value="UniProtKB-SubCell"/>
</dbReference>
<accession>A0A127PCG5</accession>
<evidence type="ECO:0000256" key="1">
    <source>
        <dbReference type="ARBA" id="ARBA00004651"/>
    </source>
</evidence>
<evidence type="ECO:0000256" key="6">
    <source>
        <dbReference type="ARBA" id="ARBA00023136"/>
    </source>
</evidence>
<evidence type="ECO:0000313" key="9">
    <source>
        <dbReference type="EMBL" id="AMO95510.1"/>
    </source>
</evidence>
<evidence type="ECO:0000256" key="7">
    <source>
        <dbReference type="RuleBase" id="RU365041"/>
    </source>
</evidence>
<feature type="transmembrane region" description="Helical" evidence="7">
    <location>
        <begin position="35"/>
        <end position="54"/>
    </location>
</feature>
<gene>
    <name evidence="9" type="ORF">CFter6_2844</name>
</gene>
<feature type="transmembrane region" description="Helical" evidence="7">
    <location>
        <begin position="118"/>
        <end position="137"/>
    </location>
</feature>
<evidence type="ECO:0000256" key="5">
    <source>
        <dbReference type="ARBA" id="ARBA00022989"/>
    </source>
</evidence>
<evidence type="ECO:0000256" key="2">
    <source>
        <dbReference type="ARBA" id="ARBA00009298"/>
    </source>
</evidence>
<keyword evidence="3" id="KW-1003">Cell membrane</keyword>
<dbReference type="PANTHER" id="PTHR33778">
    <property type="entry name" value="PROTEIN MGTC"/>
    <property type="match status" value="1"/>
</dbReference>
<dbReference type="Proteomes" id="UP000072421">
    <property type="component" value="Chromosome"/>
</dbReference>
<evidence type="ECO:0000256" key="3">
    <source>
        <dbReference type="ARBA" id="ARBA00022475"/>
    </source>
</evidence>
<dbReference type="OMA" id="RMRTHTL"/>
<reference evidence="9 10" key="1">
    <citation type="submission" date="2015-11" db="EMBL/GenBank/DDBJ databases">
        <title>Exploring the genomic traits of fungus-feeding bacterial genus Collimonas.</title>
        <authorList>
            <person name="Song C."/>
            <person name="Schmidt R."/>
            <person name="de Jager V."/>
            <person name="Krzyzanowska D."/>
            <person name="Jongedijk E."/>
            <person name="Cankar K."/>
            <person name="Beekwilder J."/>
            <person name="van Veen A."/>
            <person name="de Boer W."/>
            <person name="van Veen J.A."/>
            <person name="Garbeva P."/>
        </authorList>
    </citation>
    <scope>NUCLEOTIDE SEQUENCE [LARGE SCALE GENOMIC DNA]</scope>
    <source>
        <strain evidence="9 10">Ter6</strain>
    </source>
</reference>
<keyword evidence="5 7" id="KW-1133">Transmembrane helix</keyword>
<dbReference type="PANTHER" id="PTHR33778:SF1">
    <property type="entry name" value="MAGNESIUM TRANSPORTER YHID-RELATED"/>
    <property type="match status" value="1"/>
</dbReference>
<comment type="subcellular location">
    <subcellularLocation>
        <location evidence="7">Cell inner membrane</location>
        <topology evidence="7">Multi-pass membrane protein</topology>
    </subcellularLocation>
    <subcellularLocation>
        <location evidence="1">Cell membrane</location>
        <topology evidence="1">Multi-pass membrane protein</topology>
    </subcellularLocation>
</comment>
<keyword evidence="4 7" id="KW-0812">Transmembrane</keyword>
<comment type="similarity">
    <text evidence="2 7">Belongs to the MgtC/SapB family.</text>
</comment>
<dbReference type="PRINTS" id="PR01837">
    <property type="entry name" value="MGTCSAPBPROT"/>
</dbReference>
<name>A0A127PCG5_9BURK</name>
<evidence type="ECO:0000259" key="8">
    <source>
        <dbReference type="Pfam" id="PF02308"/>
    </source>
</evidence>
<feature type="transmembrane region" description="Helical" evidence="7">
    <location>
        <begin position="6"/>
        <end position="23"/>
    </location>
</feature>
<sequence length="226" mass="24216">MDQVEMIIRLLIAAALGSVIGFDRERLSWAAGLRTHMLVCVGSALVMIVSAYGFQEVVGKPGIALDPSRMAAQVVSGIGFLGAGSILLRGEVIRGLTTAASLWSVAAVGLAVGGGLYIAAAAATLIILIILAGLKPLEKRFFVARQRREVRLVVRRGAMTFQMFGQLLDKGTAQIEQFIVEQNANDADIEEVTVALLRVLPSEFDVILVKLKALPDVHEVSEIRLP</sequence>
<keyword evidence="6 7" id="KW-0472">Membrane</keyword>
<feature type="transmembrane region" description="Helical" evidence="7">
    <location>
        <begin position="70"/>
        <end position="88"/>
    </location>
</feature>
<evidence type="ECO:0000313" key="10">
    <source>
        <dbReference type="Proteomes" id="UP000072421"/>
    </source>
</evidence>
<dbReference type="EMBL" id="CP013232">
    <property type="protein sequence ID" value="AMO95510.1"/>
    <property type="molecule type" value="Genomic_DNA"/>
</dbReference>
<proteinExistence type="inferred from homology"/>
<dbReference type="InterPro" id="IPR049177">
    <property type="entry name" value="MgtC_SapB_SrpB_YhiD_N"/>
</dbReference>
<feature type="domain" description="MgtC/SapB/SrpB/YhiD N-terminal" evidence="8">
    <location>
        <begin position="10"/>
        <end position="139"/>
    </location>
</feature>
<keyword evidence="7" id="KW-0997">Cell inner membrane</keyword>
<evidence type="ECO:0000256" key="4">
    <source>
        <dbReference type="ARBA" id="ARBA00022692"/>
    </source>
</evidence>
<organism evidence="9">
    <name type="scientific">Collimonas fungivorans</name>
    <dbReference type="NCBI Taxonomy" id="158899"/>
    <lineage>
        <taxon>Bacteria</taxon>
        <taxon>Pseudomonadati</taxon>
        <taxon>Pseudomonadota</taxon>
        <taxon>Betaproteobacteria</taxon>
        <taxon>Burkholderiales</taxon>
        <taxon>Oxalobacteraceae</taxon>
        <taxon>Collimonas</taxon>
    </lineage>
</organism>
<dbReference type="PATRIC" id="fig|158899.10.peg.2835"/>